<dbReference type="AlphaFoldDB" id="A0AAW1NAZ2"/>
<feature type="compositionally biased region" description="Basic residues" evidence="1">
    <location>
        <begin position="492"/>
        <end position="503"/>
    </location>
</feature>
<dbReference type="Proteomes" id="UP001443914">
    <property type="component" value="Unassembled WGS sequence"/>
</dbReference>
<evidence type="ECO:0000313" key="3">
    <source>
        <dbReference type="EMBL" id="KAK9755336.1"/>
    </source>
</evidence>
<organism evidence="3 4">
    <name type="scientific">Saponaria officinalis</name>
    <name type="common">Common soapwort</name>
    <name type="synonym">Lychnis saponaria</name>
    <dbReference type="NCBI Taxonomy" id="3572"/>
    <lineage>
        <taxon>Eukaryota</taxon>
        <taxon>Viridiplantae</taxon>
        <taxon>Streptophyta</taxon>
        <taxon>Embryophyta</taxon>
        <taxon>Tracheophyta</taxon>
        <taxon>Spermatophyta</taxon>
        <taxon>Magnoliopsida</taxon>
        <taxon>eudicotyledons</taxon>
        <taxon>Gunneridae</taxon>
        <taxon>Pentapetalae</taxon>
        <taxon>Caryophyllales</taxon>
        <taxon>Caryophyllaceae</taxon>
        <taxon>Caryophylleae</taxon>
        <taxon>Saponaria</taxon>
    </lineage>
</organism>
<feature type="compositionally biased region" description="Acidic residues" evidence="1">
    <location>
        <begin position="474"/>
        <end position="486"/>
    </location>
</feature>
<dbReference type="Pfam" id="PF10536">
    <property type="entry name" value="PMD"/>
    <property type="match status" value="1"/>
</dbReference>
<protein>
    <recommendedName>
        <fullName evidence="2">Aminotransferase-like plant mobile domain-containing protein</fullName>
    </recommendedName>
</protein>
<feature type="domain" description="Aminotransferase-like plant mobile" evidence="2">
    <location>
        <begin position="218"/>
        <end position="363"/>
    </location>
</feature>
<accession>A0AAW1NAZ2</accession>
<name>A0AAW1NAZ2_SAPOF</name>
<comment type="caution">
    <text evidence="3">The sequence shown here is derived from an EMBL/GenBank/DDBJ whole genome shotgun (WGS) entry which is preliminary data.</text>
</comment>
<evidence type="ECO:0000259" key="2">
    <source>
        <dbReference type="Pfam" id="PF10536"/>
    </source>
</evidence>
<proteinExistence type="predicted"/>
<dbReference type="EMBL" id="JBDFQZ010000001">
    <property type="protein sequence ID" value="KAK9755336.1"/>
    <property type="molecule type" value="Genomic_DNA"/>
</dbReference>
<dbReference type="InterPro" id="IPR044824">
    <property type="entry name" value="MAIN-like"/>
</dbReference>
<dbReference type="PANTHER" id="PTHR46033:SF8">
    <property type="entry name" value="PROTEIN MAINTENANCE OF MERISTEMS-LIKE"/>
    <property type="match status" value="1"/>
</dbReference>
<gene>
    <name evidence="3" type="ORF">RND81_01G018600</name>
</gene>
<keyword evidence="4" id="KW-1185">Reference proteome</keyword>
<dbReference type="GO" id="GO:0010073">
    <property type="term" value="P:meristem maintenance"/>
    <property type="evidence" value="ECO:0007669"/>
    <property type="project" value="InterPro"/>
</dbReference>
<sequence length="503" mass="58005">MEVNNYPLTCWWNGEIVVDGKNVNYRGDCETFVVVSSNNSISDLKNEIYEAIEVDKTKFELKIKVKFPTVRGYKVGSTSNERILKAMWASVCQSKAASMDIFIELTPIEQPIEITQTYVHCQDISFTNMLSQMEDPNWCVSLSTNNVDEAKLDANIEGDEIEKNVEDEDELLSLDDEQCGVDLVSLADPNTQIGRPKIVGPRGETVDGVVYHPIGSQMVTRVDPLGCKWLRVHIRYRDHAAGLVIYRHAFDTMTDAMVTWQPYTTDDMDEWIVIAPLICFEMVEWHFPHKVVRQFGWHPTVPPLCNTCTDLHSIDRRGSKNNYAEMHASSIQKCTDRKKTLTPTGDPYMGFINYNDPYLEWYREITQQIISPHSTSVQADYPSQHYYYPNVADYSLLTQSNVFQYKNMINLIANVPDNMPLAQVKLMRRMQRMSLEALQNTRQDNLVIPIPDQATIPTPEPPRYDFRHLVSRDEQEEQDEQDEDPPEASSSRQRRKKSRSRRN</sequence>
<feature type="region of interest" description="Disordered" evidence="1">
    <location>
        <begin position="449"/>
        <end position="503"/>
    </location>
</feature>
<reference evidence="3" key="1">
    <citation type="submission" date="2024-03" db="EMBL/GenBank/DDBJ databases">
        <title>WGS assembly of Saponaria officinalis var. Norfolk2.</title>
        <authorList>
            <person name="Jenkins J."/>
            <person name="Shu S."/>
            <person name="Grimwood J."/>
            <person name="Barry K."/>
            <person name="Goodstein D."/>
            <person name="Schmutz J."/>
            <person name="Leebens-Mack J."/>
            <person name="Osbourn A."/>
        </authorList>
    </citation>
    <scope>NUCLEOTIDE SEQUENCE [LARGE SCALE GENOMIC DNA]</scope>
    <source>
        <strain evidence="3">JIC</strain>
    </source>
</reference>
<dbReference type="InterPro" id="IPR019557">
    <property type="entry name" value="AminoTfrase-like_pln_mobile"/>
</dbReference>
<evidence type="ECO:0000313" key="4">
    <source>
        <dbReference type="Proteomes" id="UP001443914"/>
    </source>
</evidence>
<dbReference type="PANTHER" id="PTHR46033">
    <property type="entry name" value="PROTEIN MAIN-LIKE 2"/>
    <property type="match status" value="1"/>
</dbReference>
<evidence type="ECO:0000256" key="1">
    <source>
        <dbReference type="SAM" id="MobiDB-lite"/>
    </source>
</evidence>
<feature type="compositionally biased region" description="Basic and acidic residues" evidence="1">
    <location>
        <begin position="462"/>
        <end position="473"/>
    </location>
</feature>